<gene>
    <name evidence="1" type="ORF">HF086_002600</name>
</gene>
<dbReference type="EMBL" id="JACEFF010000503">
    <property type="protein sequence ID" value="KAH9636366.1"/>
    <property type="molecule type" value="Genomic_DNA"/>
</dbReference>
<proteinExistence type="predicted"/>
<accession>A0A922MH01</accession>
<comment type="caution">
    <text evidence="1">The sequence shown here is derived from an EMBL/GenBank/DDBJ whole genome shotgun (WGS) entry which is preliminary data.</text>
</comment>
<evidence type="ECO:0000313" key="1">
    <source>
        <dbReference type="EMBL" id="KAH9636366.1"/>
    </source>
</evidence>
<sequence length="172" mass="18956">MIRGCGQTDKGLCLPDSAEDSKDMVIKNAKVEDSGVFRCETIEKNPAAINHTLLVTQKPSIVSKPQVHVPRTIVNSDLKIEAVLQCVAHEEASYSLEDKQLQPGEYLAVVKVKNSKSWGGSNEPAVVNIQDPQSLYIQTASVFRENTSMAHSIRPVYSALSTILMYLLVRML</sequence>
<protein>
    <submittedName>
        <fullName evidence="1">Uncharacterized protein</fullName>
    </submittedName>
</protein>
<dbReference type="Proteomes" id="UP000814243">
    <property type="component" value="Unassembled WGS sequence"/>
</dbReference>
<reference evidence="1" key="1">
    <citation type="journal article" date="2021" name="G3 (Bethesda)">
        <title>Genome and transcriptome analysis of the beet armyworm Spodoptera exigua reveals targets for pest control. .</title>
        <authorList>
            <person name="Simon S."/>
            <person name="Breeschoten T."/>
            <person name="Jansen H.J."/>
            <person name="Dirks R.P."/>
            <person name="Schranz M.E."/>
            <person name="Ros V.I.D."/>
        </authorList>
    </citation>
    <scope>NUCLEOTIDE SEQUENCE</scope>
    <source>
        <strain evidence="1">TB_SE_WUR_2020</strain>
    </source>
</reference>
<dbReference type="AlphaFoldDB" id="A0A922MH01"/>
<name>A0A922MH01_SPOEX</name>
<evidence type="ECO:0000313" key="2">
    <source>
        <dbReference type="Proteomes" id="UP000814243"/>
    </source>
</evidence>
<organism evidence="1 2">
    <name type="scientific">Spodoptera exigua</name>
    <name type="common">Beet armyworm</name>
    <name type="synonym">Noctua fulgens</name>
    <dbReference type="NCBI Taxonomy" id="7107"/>
    <lineage>
        <taxon>Eukaryota</taxon>
        <taxon>Metazoa</taxon>
        <taxon>Ecdysozoa</taxon>
        <taxon>Arthropoda</taxon>
        <taxon>Hexapoda</taxon>
        <taxon>Insecta</taxon>
        <taxon>Pterygota</taxon>
        <taxon>Neoptera</taxon>
        <taxon>Endopterygota</taxon>
        <taxon>Lepidoptera</taxon>
        <taxon>Glossata</taxon>
        <taxon>Ditrysia</taxon>
        <taxon>Noctuoidea</taxon>
        <taxon>Noctuidae</taxon>
        <taxon>Amphipyrinae</taxon>
        <taxon>Spodoptera</taxon>
    </lineage>
</organism>